<organism evidence="1">
    <name type="scientific">marine sediment metagenome</name>
    <dbReference type="NCBI Taxonomy" id="412755"/>
    <lineage>
        <taxon>unclassified sequences</taxon>
        <taxon>metagenomes</taxon>
        <taxon>ecological metagenomes</taxon>
    </lineage>
</organism>
<dbReference type="EMBL" id="BARU01047404">
    <property type="protein sequence ID" value="GAH99034.1"/>
    <property type="molecule type" value="Genomic_DNA"/>
</dbReference>
<proteinExistence type="predicted"/>
<gene>
    <name evidence="1" type="ORF">S03H2_71048</name>
</gene>
<evidence type="ECO:0000313" key="1">
    <source>
        <dbReference type="EMBL" id="GAH99034.1"/>
    </source>
</evidence>
<accession>X1L9E9</accession>
<reference evidence="1" key="1">
    <citation type="journal article" date="2014" name="Front. Microbiol.">
        <title>High frequency of phylogenetically diverse reductive dehalogenase-homologous genes in deep subseafloor sedimentary metagenomes.</title>
        <authorList>
            <person name="Kawai M."/>
            <person name="Futagami T."/>
            <person name="Toyoda A."/>
            <person name="Takaki Y."/>
            <person name="Nishi S."/>
            <person name="Hori S."/>
            <person name="Arai W."/>
            <person name="Tsubouchi T."/>
            <person name="Morono Y."/>
            <person name="Uchiyama I."/>
            <person name="Ito T."/>
            <person name="Fujiyama A."/>
            <person name="Inagaki F."/>
            <person name="Takami H."/>
        </authorList>
    </citation>
    <scope>NUCLEOTIDE SEQUENCE</scope>
    <source>
        <strain evidence="1">Expedition CK06-06</strain>
    </source>
</reference>
<dbReference type="AlphaFoldDB" id="X1L9E9"/>
<protein>
    <submittedName>
        <fullName evidence="1">Uncharacterized protein</fullName>
    </submittedName>
</protein>
<name>X1L9E9_9ZZZZ</name>
<comment type="caution">
    <text evidence="1">The sequence shown here is derived from an EMBL/GenBank/DDBJ whole genome shotgun (WGS) entry which is preliminary data.</text>
</comment>
<sequence length="51" mass="5583">MGKGDTIMKCIISIITLESLAINSNSRNPDVKKIILKPITSLAHLTNLYAK</sequence>